<dbReference type="PANTHER" id="PTHR24960:SF79">
    <property type="entry name" value="PHOTOSYSTEM I IRON-SULFUR CENTER"/>
    <property type="match status" value="1"/>
</dbReference>
<keyword evidence="3" id="KW-0408">Iron</keyword>
<dbReference type="PROSITE" id="PS51379">
    <property type="entry name" value="4FE4S_FER_2"/>
    <property type="match status" value="2"/>
</dbReference>
<evidence type="ECO:0000256" key="2">
    <source>
        <dbReference type="ARBA" id="ARBA00022723"/>
    </source>
</evidence>
<dbReference type="InterPro" id="IPR050157">
    <property type="entry name" value="PSI_iron-sulfur_center"/>
</dbReference>
<gene>
    <name evidence="6" type="ORF">SAMN03080603_01421</name>
</gene>
<dbReference type="SUPFAM" id="SSF54862">
    <property type="entry name" value="4Fe-4S ferredoxins"/>
    <property type="match status" value="1"/>
</dbReference>
<accession>A0A1H3G9L7</accession>
<protein>
    <submittedName>
        <fullName evidence="6">4Fe-4S binding domain-containing protein</fullName>
    </submittedName>
</protein>
<evidence type="ECO:0000256" key="1">
    <source>
        <dbReference type="ARBA" id="ARBA00022485"/>
    </source>
</evidence>
<keyword evidence="4" id="KW-0411">Iron-sulfur</keyword>
<evidence type="ECO:0000256" key="3">
    <source>
        <dbReference type="ARBA" id="ARBA00023004"/>
    </source>
</evidence>
<dbReference type="RefSeq" id="WP_200778730.1">
    <property type="nucleotide sequence ID" value="NZ_FNPD01000008.1"/>
</dbReference>
<dbReference type="PANTHER" id="PTHR24960">
    <property type="entry name" value="PHOTOSYSTEM I IRON-SULFUR CENTER-RELATED"/>
    <property type="match status" value="1"/>
</dbReference>
<evidence type="ECO:0000313" key="6">
    <source>
        <dbReference type="EMBL" id="SDY00033.1"/>
    </source>
</evidence>
<dbReference type="PROSITE" id="PS00198">
    <property type="entry name" value="4FE4S_FER_1"/>
    <property type="match status" value="1"/>
</dbReference>
<keyword evidence="1" id="KW-0004">4Fe-4S</keyword>
<reference evidence="7" key="1">
    <citation type="submission" date="2016-10" db="EMBL/GenBank/DDBJ databases">
        <authorList>
            <person name="Varghese N."/>
            <person name="Submissions S."/>
        </authorList>
    </citation>
    <scope>NUCLEOTIDE SEQUENCE [LARGE SCALE GENOMIC DNA]</scope>
    <source>
        <strain evidence="7">DSM 13490</strain>
    </source>
</reference>
<feature type="domain" description="4Fe-4S ferredoxin-type" evidence="5">
    <location>
        <begin position="31"/>
        <end position="59"/>
    </location>
</feature>
<keyword evidence="7" id="KW-1185">Reference proteome</keyword>
<sequence length="86" mass="9007">MAYAVNPNICQGCGVCAKTCPTGAIKVEDGKAIIDQTLCNQCGACVTVCPYGAIFRDLSEIQGPESVKEGYGEGSFIVIRAKKISC</sequence>
<dbReference type="Proteomes" id="UP000199266">
    <property type="component" value="Unassembled WGS sequence"/>
</dbReference>
<organism evidence="6 7">
    <name type="scientific">Acetomicrobium thermoterrenum DSM 13490</name>
    <dbReference type="NCBI Taxonomy" id="1120987"/>
    <lineage>
        <taxon>Bacteria</taxon>
        <taxon>Thermotogati</taxon>
        <taxon>Synergistota</taxon>
        <taxon>Synergistia</taxon>
        <taxon>Synergistales</taxon>
        <taxon>Acetomicrobiaceae</taxon>
        <taxon>Acetomicrobium</taxon>
    </lineage>
</organism>
<dbReference type="Gene3D" id="3.30.70.20">
    <property type="match status" value="1"/>
</dbReference>
<keyword evidence="2" id="KW-0479">Metal-binding</keyword>
<evidence type="ECO:0000259" key="5">
    <source>
        <dbReference type="PROSITE" id="PS51379"/>
    </source>
</evidence>
<proteinExistence type="predicted"/>
<dbReference type="GO" id="GO:0046872">
    <property type="term" value="F:metal ion binding"/>
    <property type="evidence" value="ECO:0007669"/>
    <property type="project" value="UniProtKB-KW"/>
</dbReference>
<dbReference type="EMBL" id="FNPD01000008">
    <property type="protein sequence ID" value="SDY00033.1"/>
    <property type="molecule type" value="Genomic_DNA"/>
</dbReference>
<name>A0A1H3G9L7_9BACT</name>
<feature type="domain" description="4Fe-4S ferredoxin-type" evidence="5">
    <location>
        <begin position="1"/>
        <end position="30"/>
    </location>
</feature>
<dbReference type="GO" id="GO:0051539">
    <property type="term" value="F:4 iron, 4 sulfur cluster binding"/>
    <property type="evidence" value="ECO:0007669"/>
    <property type="project" value="UniProtKB-KW"/>
</dbReference>
<dbReference type="Pfam" id="PF12838">
    <property type="entry name" value="Fer4_7"/>
    <property type="match status" value="1"/>
</dbReference>
<dbReference type="InterPro" id="IPR017900">
    <property type="entry name" value="4Fe4S_Fe_S_CS"/>
</dbReference>
<evidence type="ECO:0000313" key="7">
    <source>
        <dbReference type="Proteomes" id="UP000199266"/>
    </source>
</evidence>
<dbReference type="AlphaFoldDB" id="A0A1H3G9L7"/>
<dbReference type="InterPro" id="IPR017896">
    <property type="entry name" value="4Fe4S_Fe-S-bd"/>
</dbReference>
<evidence type="ECO:0000256" key="4">
    <source>
        <dbReference type="ARBA" id="ARBA00023014"/>
    </source>
</evidence>